<keyword evidence="1" id="KW-0479">Metal-binding</keyword>
<dbReference type="PANTHER" id="PTHR35848:SF6">
    <property type="entry name" value="CUPIN TYPE-2 DOMAIN-CONTAINING PROTEIN"/>
    <property type="match status" value="1"/>
</dbReference>
<dbReference type="Gene3D" id="2.60.120.10">
    <property type="entry name" value="Jelly Rolls"/>
    <property type="match status" value="1"/>
</dbReference>
<dbReference type="STRING" id="1231392.OCGS_2691"/>
<organism evidence="2 3">
    <name type="scientific">Oceaniovalibus guishaninsula JLT2003</name>
    <dbReference type="NCBI Taxonomy" id="1231392"/>
    <lineage>
        <taxon>Bacteria</taxon>
        <taxon>Pseudomonadati</taxon>
        <taxon>Pseudomonadota</taxon>
        <taxon>Alphaproteobacteria</taxon>
        <taxon>Rhodobacterales</taxon>
        <taxon>Roseobacteraceae</taxon>
        <taxon>Oceaniovalibus</taxon>
    </lineage>
</organism>
<evidence type="ECO:0000313" key="3">
    <source>
        <dbReference type="Proteomes" id="UP000006765"/>
    </source>
</evidence>
<evidence type="ECO:0000256" key="1">
    <source>
        <dbReference type="ARBA" id="ARBA00022723"/>
    </source>
</evidence>
<name>K2I2M4_9RHOB</name>
<dbReference type="PANTHER" id="PTHR35848">
    <property type="entry name" value="OXALATE-BINDING PROTEIN"/>
    <property type="match status" value="1"/>
</dbReference>
<sequence length="119" mass="13072">MIVHRADPGDEFATRERCHITELLNHARNPALSVARCRVEPGVTTELHALTATAEIYVLIEGAAQMDDGTGLWRPVAAMDCIEIAAGAPQRIRNTGPRDLVFLAICTPRFLPPAYRPLE</sequence>
<dbReference type="OrthoDB" id="7870362at2"/>
<protein>
    <submittedName>
        <fullName evidence="2">Cupin 2 conserved barrel domain protein</fullName>
    </submittedName>
</protein>
<dbReference type="PATRIC" id="fig|1231392.3.peg.2708"/>
<dbReference type="Proteomes" id="UP000006765">
    <property type="component" value="Unassembled WGS sequence"/>
</dbReference>
<dbReference type="InterPro" id="IPR011051">
    <property type="entry name" value="RmlC_Cupin_sf"/>
</dbReference>
<reference evidence="2 3" key="1">
    <citation type="journal article" date="2012" name="J. Bacteriol.">
        <title>Draft Genome Sequence of Oceaniovalibus guishaninsula JLT2003T.</title>
        <authorList>
            <person name="Tang K."/>
            <person name="Liu K."/>
            <person name="Jiao N."/>
        </authorList>
    </citation>
    <scope>NUCLEOTIDE SEQUENCE [LARGE SCALE GENOMIC DNA]</scope>
    <source>
        <strain evidence="2 3">JLT2003</strain>
    </source>
</reference>
<dbReference type="RefSeq" id="WP_007427843.1">
    <property type="nucleotide sequence ID" value="NZ_AMGO01000068.1"/>
</dbReference>
<dbReference type="CDD" id="cd02214">
    <property type="entry name" value="cupin_MJ1618"/>
    <property type="match status" value="1"/>
</dbReference>
<evidence type="ECO:0000313" key="2">
    <source>
        <dbReference type="EMBL" id="EKE43100.1"/>
    </source>
</evidence>
<proteinExistence type="predicted"/>
<dbReference type="InterPro" id="IPR051610">
    <property type="entry name" value="GPI/OXD"/>
</dbReference>
<gene>
    <name evidence="2" type="ORF">OCGS_2691</name>
</gene>
<dbReference type="AlphaFoldDB" id="K2I2M4"/>
<dbReference type="SUPFAM" id="SSF51182">
    <property type="entry name" value="RmlC-like cupins"/>
    <property type="match status" value="1"/>
</dbReference>
<comment type="caution">
    <text evidence="2">The sequence shown here is derived from an EMBL/GenBank/DDBJ whole genome shotgun (WGS) entry which is preliminary data.</text>
</comment>
<dbReference type="GO" id="GO:0046872">
    <property type="term" value="F:metal ion binding"/>
    <property type="evidence" value="ECO:0007669"/>
    <property type="project" value="UniProtKB-KW"/>
</dbReference>
<dbReference type="EMBL" id="AMGO01000068">
    <property type="protein sequence ID" value="EKE43100.1"/>
    <property type="molecule type" value="Genomic_DNA"/>
</dbReference>
<keyword evidence="3" id="KW-1185">Reference proteome</keyword>
<dbReference type="InterPro" id="IPR014710">
    <property type="entry name" value="RmlC-like_jellyroll"/>
</dbReference>
<dbReference type="eggNOG" id="COG0662">
    <property type="taxonomic scope" value="Bacteria"/>
</dbReference>
<accession>K2I2M4</accession>